<accession>A0A7S4T0F9</accession>
<protein>
    <recommendedName>
        <fullName evidence="2">ATP-grasp domain-containing protein</fullName>
    </recommendedName>
</protein>
<gene>
    <name evidence="1" type="ORF">AMON00008_LOCUS58394</name>
</gene>
<proteinExistence type="predicted"/>
<name>A0A7S4T0F9_9DINO</name>
<dbReference type="AlphaFoldDB" id="A0A7S4T0F9"/>
<dbReference type="EMBL" id="HBNR01081644">
    <property type="protein sequence ID" value="CAE4658820.1"/>
    <property type="molecule type" value="Transcribed_RNA"/>
</dbReference>
<evidence type="ECO:0008006" key="2">
    <source>
        <dbReference type="Google" id="ProtNLM"/>
    </source>
</evidence>
<organism evidence="1">
    <name type="scientific">Alexandrium monilatum</name>
    <dbReference type="NCBI Taxonomy" id="311494"/>
    <lineage>
        <taxon>Eukaryota</taxon>
        <taxon>Sar</taxon>
        <taxon>Alveolata</taxon>
        <taxon>Dinophyceae</taxon>
        <taxon>Gonyaulacales</taxon>
        <taxon>Pyrocystaceae</taxon>
        <taxon>Alexandrium</taxon>
    </lineage>
</organism>
<reference evidence="1" key="1">
    <citation type="submission" date="2021-01" db="EMBL/GenBank/DDBJ databases">
        <authorList>
            <person name="Corre E."/>
            <person name="Pelletier E."/>
            <person name="Niang G."/>
            <person name="Scheremetjew M."/>
            <person name="Finn R."/>
            <person name="Kale V."/>
            <person name="Holt S."/>
            <person name="Cochrane G."/>
            <person name="Meng A."/>
            <person name="Brown T."/>
            <person name="Cohen L."/>
        </authorList>
    </citation>
    <scope>NUCLEOTIDE SEQUENCE</scope>
    <source>
        <strain evidence="1">CCMP3105</strain>
    </source>
</reference>
<evidence type="ECO:0000313" key="1">
    <source>
        <dbReference type="EMBL" id="CAE4658820.1"/>
    </source>
</evidence>
<sequence>MVAKSKGISKIVRPSGVARAGAKIVKSTGAKAQGNAKAGKSRGVSTKHAPTKKIRIGILVGKDFDPVKKGTQWPDFPSRYVLTEDDWGKYSVDVGTALKMQQLHPDILDIDIIPGKDISQKRLQKNHVNLNFWYDVGVAMMHGGKKHIAEVMRCHKNPDCRLDPSWDYYDWVLCKPRYMEQCKKAGIPTIPTVVYKNGFEPKQCLKDVQKLGWDKFFVKVGHFSFFGEGAVHGKTEDFLGKRAKDLEEYAKANKKSQVFLLQPYTLKPNGEVFDEVRNFFIDGQWRYSVFTHGTDETDAGYYEEPEGPRKAACKALAEKVYQEVLKAATWQGKRQTPLLNRIDIGVIPKKGGESLHKTDNAYFLNEVELIMTTWLDRYSPISVQDVMAQASVKHALELLAGMLNAKVRVPDEASVRKAVEVLNGRLGPFQHVKVRA</sequence>